<protein>
    <submittedName>
        <fullName evidence="7">ABC transporter permease</fullName>
    </submittedName>
</protein>
<evidence type="ECO:0000256" key="1">
    <source>
        <dbReference type="ARBA" id="ARBA00004141"/>
    </source>
</evidence>
<sequence>MVQFQSFLKRHVRASLRNKVALFWNFVWPVLWYLLSVHLIVVPELPDGIPDDVVAAVKGTQVITFGIFGAITVTLVGFAGELTSDIEDKRYRKFRSLPIAPTADLAGRFVSGFTFGLLSFLFVVAVGILDGARFQPRGAIGIPIALLSLLLLCAFCMAIALLVAAFVQDDTQTNILTLSVVMLGFFVTGFNGMQTWMFPSEKYEAVLNFLPNSLAARLQAYYLIDTDWARAGLSPPAMPDSPAFVLPLLAYTVVVGAVAVFVMKRVVYKGDAGD</sequence>
<feature type="transmembrane region" description="Helical" evidence="5">
    <location>
        <begin position="62"/>
        <end position="84"/>
    </location>
</feature>
<dbReference type="Pfam" id="PF01061">
    <property type="entry name" value="ABC2_membrane"/>
    <property type="match status" value="1"/>
</dbReference>
<evidence type="ECO:0000256" key="2">
    <source>
        <dbReference type="ARBA" id="ARBA00022692"/>
    </source>
</evidence>
<proteinExistence type="predicted"/>
<dbReference type="InterPro" id="IPR051784">
    <property type="entry name" value="Nod_factor_ABC_transporter"/>
</dbReference>
<feature type="transmembrane region" description="Helical" evidence="5">
    <location>
        <begin position="21"/>
        <end position="42"/>
    </location>
</feature>
<accession>A0ABD5WLY1</accession>
<dbReference type="PANTHER" id="PTHR43229">
    <property type="entry name" value="NODULATION PROTEIN J"/>
    <property type="match status" value="1"/>
</dbReference>
<evidence type="ECO:0000256" key="5">
    <source>
        <dbReference type="SAM" id="Phobius"/>
    </source>
</evidence>
<keyword evidence="8" id="KW-1185">Reference proteome</keyword>
<feature type="transmembrane region" description="Helical" evidence="5">
    <location>
        <begin position="140"/>
        <end position="167"/>
    </location>
</feature>
<comment type="caution">
    <text evidence="7">The sequence shown here is derived from an EMBL/GenBank/DDBJ whole genome shotgun (WGS) entry which is preliminary data.</text>
</comment>
<dbReference type="InterPro" id="IPR013525">
    <property type="entry name" value="ABC2_TM"/>
</dbReference>
<reference evidence="7 8" key="1">
    <citation type="journal article" date="2019" name="Int. J. Syst. Evol. Microbiol.">
        <title>The Global Catalogue of Microorganisms (GCM) 10K type strain sequencing project: providing services to taxonomists for standard genome sequencing and annotation.</title>
        <authorList>
            <consortium name="The Broad Institute Genomics Platform"/>
            <consortium name="The Broad Institute Genome Sequencing Center for Infectious Disease"/>
            <person name="Wu L."/>
            <person name="Ma J."/>
        </authorList>
    </citation>
    <scope>NUCLEOTIDE SEQUENCE [LARGE SCALE GENOMIC DNA]</scope>
    <source>
        <strain evidence="7 8">DT72</strain>
    </source>
</reference>
<comment type="subcellular location">
    <subcellularLocation>
        <location evidence="1">Membrane</location>
        <topology evidence="1">Multi-pass membrane protein</topology>
    </subcellularLocation>
</comment>
<dbReference type="GO" id="GO:0016020">
    <property type="term" value="C:membrane"/>
    <property type="evidence" value="ECO:0007669"/>
    <property type="project" value="UniProtKB-SubCell"/>
</dbReference>
<evidence type="ECO:0000256" key="3">
    <source>
        <dbReference type="ARBA" id="ARBA00022989"/>
    </source>
</evidence>
<dbReference type="AlphaFoldDB" id="A0ABD5WLY1"/>
<keyword evidence="2 5" id="KW-0812">Transmembrane</keyword>
<organism evidence="7 8">
    <name type="scientific">Halorussus caseinilyticus</name>
    <dbReference type="NCBI Taxonomy" id="3034025"/>
    <lineage>
        <taxon>Archaea</taxon>
        <taxon>Methanobacteriati</taxon>
        <taxon>Methanobacteriota</taxon>
        <taxon>Stenosarchaea group</taxon>
        <taxon>Halobacteria</taxon>
        <taxon>Halobacteriales</taxon>
        <taxon>Haladaptataceae</taxon>
        <taxon>Halorussus</taxon>
    </lineage>
</organism>
<dbReference type="PANTHER" id="PTHR43229:SF3">
    <property type="entry name" value="ABC-TYPE MULTIDRUG TRANSPORT SYSTEM, PERMEASE COMPONENT"/>
    <property type="match status" value="1"/>
</dbReference>
<gene>
    <name evidence="7" type="ORF">ACFQJ6_14745</name>
</gene>
<feature type="transmembrane region" description="Helical" evidence="5">
    <location>
        <begin position="243"/>
        <end position="263"/>
    </location>
</feature>
<feature type="domain" description="ABC-2 type transporter transmembrane" evidence="6">
    <location>
        <begin position="3"/>
        <end position="190"/>
    </location>
</feature>
<feature type="transmembrane region" description="Helical" evidence="5">
    <location>
        <begin position="105"/>
        <end position="128"/>
    </location>
</feature>
<evidence type="ECO:0000256" key="4">
    <source>
        <dbReference type="ARBA" id="ARBA00023136"/>
    </source>
</evidence>
<keyword evidence="4 5" id="KW-0472">Membrane</keyword>
<dbReference type="EMBL" id="JBHSZH010000005">
    <property type="protein sequence ID" value="MFC7081168.1"/>
    <property type="molecule type" value="Genomic_DNA"/>
</dbReference>
<evidence type="ECO:0000313" key="7">
    <source>
        <dbReference type="EMBL" id="MFC7081168.1"/>
    </source>
</evidence>
<feature type="transmembrane region" description="Helical" evidence="5">
    <location>
        <begin position="174"/>
        <end position="193"/>
    </location>
</feature>
<keyword evidence="3 5" id="KW-1133">Transmembrane helix</keyword>
<name>A0ABD5WLY1_9EURY</name>
<dbReference type="Proteomes" id="UP001596407">
    <property type="component" value="Unassembled WGS sequence"/>
</dbReference>
<evidence type="ECO:0000313" key="8">
    <source>
        <dbReference type="Proteomes" id="UP001596407"/>
    </source>
</evidence>
<dbReference type="RefSeq" id="WP_382209952.1">
    <property type="nucleotide sequence ID" value="NZ_JBHSZH010000005.1"/>
</dbReference>
<evidence type="ECO:0000259" key="6">
    <source>
        <dbReference type="Pfam" id="PF01061"/>
    </source>
</evidence>